<dbReference type="InterPro" id="IPR058740">
    <property type="entry name" value="MurL_N"/>
</dbReference>
<keyword evidence="1" id="KW-0413">Isomerase</keyword>
<keyword evidence="1" id="KW-0133">Cell shape</keyword>
<keyword evidence="1" id="KW-0132">Cell division</keyword>
<keyword evidence="1" id="KW-0573">Peptidoglycan synthesis</keyword>
<evidence type="ECO:0000313" key="4">
    <source>
        <dbReference type="EMBL" id="MTR85947.1"/>
    </source>
</evidence>
<proteinExistence type="inferred from homology"/>
<evidence type="ECO:0000313" key="5">
    <source>
        <dbReference type="Proteomes" id="UP000478483"/>
    </source>
</evidence>
<dbReference type="GO" id="GO:0008360">
    <property type="term" value="P:regulation of cell shape"/>
    <property type="evidence" value="ECO:0007669"/>
    <property type="project" value="UniProtKB-KW"/>
</dbReference>
<dbReference type="GO" id="GO:0016855">
    <property type="term" value="F:racemase and epimerase activity, acting on amino acids and derivatives"/>
    <property type="evidence" value="ECO:0007669"/>
    <property type="project" value="UniProtKB-UniRule"/>
</dbReference>
<dbReference type="GO" id="GO:0005737">
    <property type="term" value="C:cytoplasm"/>
    <property type="evidence" value="ECO:0007669"/>
    <property type="project" value="UniProtKB-UniRule"/>
</dbReference>
<dbReference type="EC" id="5.1.1.23" evidence="1"/>
<evidence type="ECO:0000259" key="2">
    <source>
        <dbReference type="Pfam" id="PF26298"/>
    </source>
</evidence>
<comment type="caution">
    <text evidence="4">The sequence shown here is derived from an EMBL/GenBank/DDBJ whole genome shotgun (WGS) entry which is preliminary data.</text>
</comment>
<comment type="pathway">
    <text evidence="1">Cell wall biogenesis; peptidoglycan biosynthesis.</text>
</comment>
<dbReference type="InterPro" id="IPR058741">
    <property type="entry name" value="MurL_C"/>
</dbReference>
<reference evidence="4 5" key="1">
    <citation type="journal article" date="2019" name="Nat. Med.">
        <title>A library of human gut bacterial isolates paired with longitudinal multiomics data enables mechanistic microbiome research.</title>
        <authorList>
            <person name="Poyet M."/>
            <person name="Groussin M."/>
            <person name="Gibbons S.M."/>
            <person name="Avila-Pacheco J."/>
            <person name="Jiang X."/>
            <person name="Kearney S.M."/>
            <person name="Perrotta A.R."/>
            <person name="Berdy B."/>
            <person name="Zhao S."/>
            <person name="Lieberman T.D."/>
            <person name="Swanson P.K."/>
            <person name="Smith M."/>
            <person name="Roesemann S."/>
            <person name="Alexander J.E."/>
            <person name="Rich S.A."/>
            <person name="Livny J."/>
            <person name="Vlamakis H."/>
            <person name="Clish C."/>
            <person name="Bullock K."/>
            <person name="Deik A."/>
            <person name="Scott J."/>
            <person name="Pierce K.A."/>
            <person name="Xavier R.J."/>
            <person name="Alm E.J."/>
        </authorList>
    </citation>
    <scope>NUCLEOTIDE SEQUENCE [LARGE SCALE GENOMIC DNA]</scope>
    <source>
        <strain evidence="4 5">BIOML-A1</strain>
    </source>
</reference>
<feature type="domain" description="MurL N-terminal" evidence="3">
    <location>
        <begin position="29"/>
        <end position="306"/>
    </location>
</feature>
<organism evidence="4 5">
    <name type="scientific">Roseburia intestinalis</name>
    <dbReference type="NCBI Taxonomy" id="166486"/>
    <lineage>
        <taxon>Bacteria</taxon>
        <taxon>Bacillati</taxon>
        <taxon>Bacillota</taxon>
        <taxon>Clostridia</taxon>
        <taxon>Lachnospirales</taxon>
        <taxon>Lachnospiraceae</taxon>
        <taxon>Roseburia</taxon>
    </lineage>
</organism>
<keyword evidence="1" id="KW-0131">Cell cycle</keyword>
<comment type="function">
    <text evidence="1">Cell wall formation. Catalyzes epimerization of the terminal L-glutamate in UDP-N-acetyl-alpha-D-muramoyl-L-alanyl-L-glutamate.</text>
</comment>
<dbReference type="InterPro" id="IPR043689">
    <property type="entry name" value="MurL"/>
</dbReference>
<dbReference type="Pfam" id="PF26299">
    <property type="entry name" value="MurL_N"/>
    <property type="match status" value="1"/>
</dbReference>
<dbReference type="GO" id="GO:0071555">
    <property type="term" value="P:cell wall organization"/>
    <property type="evidence" value="ECO:0007669"/>
    <property type="project" value="UniProtKB-KW"/>
</dbReference>
<accession>A0A1Q6SA71</accession>
<dbReference type="GO" id="GO:0051301">
    <property type="term" value="P:cell division"/>
    <property type="evidence" value="ECO:0007669"/>
    <property type="project" value="UniProtKB-KW"/>
</dbReference>
<name>A0A1Q6SA71_9FIRM</name>
<dbReference type="Pfam" id="PF26298">
    <property type="entry name" value="MurL_epimerase_C"/>
    <property type="match status" value="1"/>
</dbReference>
<dbReference type="Proteomes" id="UP000478483">
    <property type="component" value="Unassembled WGS sequence"/>
</dbReference>
<evidence type="ECO:0000256" key="1">
    <source>
        <dbReference type="HAMAP-Rule" id="MF_02209"/>
    </source>
</evidence>
<comment type="similarity">
    <text evidence="1">Belongs to the MurL family.</text>
</comment>
<dbReference type="AlphaFoldDB" id="A0A1Q6SA71"/>
<dbReference type="EMBL" id="WNAJ01000016">
    <property type="protein sequence ID" value="MTR85947.1"/>
    <property type="molecule type" value="Genomic_DNA"/>
</dbReference>
<dbReference type="UniPathway" id="UPA00219"/>
<evidence type="ECO:0000259" key="3">
    <source>
        <dbReference type="Pfam" id="PF26299"/>
    </source>
</evidence>
<feature type="domain" description="MurL C-terminal" evidence="2">
    <location>
        <begin position="328"/>
        <end position="412"/>
    </location>
</feature>
<dbReference type="GO" id="GO:0009252">
    <property type="term" value="P:peptidoglycan biosynthetic process"/>
    <property type="evidence" value="ECO:0007669"/>
    <property type="project" value="UniProtKB-UniRule"/>
</dbReference>
<comment type="catalytic activity">
    <reaction evidence="1">
        <text>UDP-N-acetyl-alpha-D-muramoyl-L-alanyl-L-glutamate + ATP + H2O = UDP-N-acetyl-alpha-D-muramoyl-L-alanyl-D-glutamate + AMP + diphosphate + H(+)</text>
        <dbReference type="Rhea" id="RHEA:58812"/>
        <dbReference type="ChEBI" id="CHEBI:15377"/>
        <dbReference type="ChEBI" id="CHEBI:15378"/>
        <dbReference type="ChEBI" id="CHEBI:30616"/>
        <dbReference type="ChEBI" id="CHEBI:33019"/>
        <dbReference type="ChEBI" id="CHEBI:83900"/>
        <dbReference type="ChEBI" id="CHEBI:142725"/>
        <dbReference type="ChEBI" id="CHEBI:456215"/>
        <dbReference type="EC" id="5.1.1.23"/>
    </reaction>
</comment>
<protein>
    <recommendedName>
        <fullName evidence="1">UDP-N-acetyl-alpha-D-muramoyl-L-alanyl-L-glutamate epimerase</fullName>
        <ecNumber evidence="1">5.1.1.23</ecNumber>
    </recommendedName>
    <alternativeName>
        <fullName evidence="1">UDP-MurNAc-L-Ala-L-Glu epimerase</fullName>
    </alternativeName>
</protein>
<sequence length="462" mass="52913">MMISYNKNRSGAYRVRNGGFTLSKFEDFRNQYNSFLYKDYSVEYIESAYRIVYHFEIPGLCEFQSKWEFPAKERVDETILKALAFHLGMAETISYWKCACPKQLKILCGTLSAEQKKWWKKLYYNGLGEFMYRNGIVVSKEDLVTIECEDKACAPLHDTKSYDGCLVSVGGGKDSVVSLEVLKGEKITTYSINGNATTKNVIAVCDHKQGDYAAKRILDKKILELNAEGYLNGHIPFSAVVAFSSFISAFLSGNRYIVLSNETSANETTVKDSFVNHQYSKSFEFEQDFVSYIKKVTDSDIHYFSLLRPLTEMQIAWLFSKCKSYHEVFRSCNAGSKQGIWCCNCPKCLFVYIILTPFLSQEELVHIFGENLLEKDSLDLDFRELTGIEENKPFECVGTRREVLVALKTFIARGGKSLLTERYKETIEAAPGELDEMLSEWVSENQVPEHFLEILKDFMNRA</sequence>
<dbReference type="OrthoDB" id="9768152at2"/>
<gene>
    <name evidence="1" type="primary">murL</name>
    <name evidence="4" type="ORF">GMD50_12985</name>
</gene>
<dbReference type="HAMAP" id="MF_02209">
    <property type="entry name" value="MurL"/>
    <property type="match status" value="1"/>
</dbReference>
<keyword evidence="1" id="KW-0961">Cell wall biogenesis/degradation</keyword>